<feature type="region of interest" description="Disordered" evidence="1">
    <location>
        <begin position="244"/>
        <end position="265"/>
    </location>
</feature>
<dbReference type="GO" id="GO:0005524">
    <property type="term" value="F:ATP binding"/>
    <property type="evidence" value="ECO:0007669"/>
    <property type="project" value="UniProtKB-KW"/>
</dbReference>
<dbReference type="AlphaFoldDB" id="A0A5C6TTM9"/>
<dbReference type="Pfam" id="PF13479">
    <property type="entry name" value="AAA_24"/>
    <property type="match status" value="1"/>
</dbReference>
<evidence type="ECO:0000313" key="2">
    <source>
        <dbReference type="EMBL" id="TXC63697.1"/>
    </source>
</evidence>
<protein>
    <submittedName>
        <fullName evidence="2">ATP-binding protein</fullName>
    </submittedName>
</protein>
<proteinExistence type="predicted"/>
<keyword evidence="2" id="KW-0547">Nucleotide-binding</keyword>
<dbReference type="EMBL" id="VOQQ01000001">
    <property type="protein sequence ID" value="TXC63697.1"/>
    <property type="molecule type" value="Genomic_DNA"/>
</dbReference>
<organism evidence="2 3">
    <name type="scientific">Allosphingosinicella ginsenosidimutans</name>
    <dbReference type="NCBI Taxonomy" id="1176539"/>
    <lineage>
        <taxon>Bacteria</taxon>
        <taxon>Pseudomonadati</taxon>
        <taxon>Pseudomonadota</taxon>
        <taxon>Alphaproteobacteria</taxon>
        <taxon>Sphingomonadales</taxon>
        <taxon>Sphingomonadaceae</taxon>
        <taxon>Allosphingosinicella</taxon>
    </lineage>
</organism>
<keyword evidence="2" id="KW-0067">ATP-binding</keyword>
<keyword evidence="3" id="KW-1185">Reference proteome</keyword>
<reference evidence="2 3" key="1">
    <citation type="journal article" date="2015" name="J. Microbiol.">
        <title>Sphingosinicella ginsenosidimutans sp. nov., with ginsenoside converting activity.</title>
        <authorList>
            <person name="Kim J.K."/>
            <person name="Kang M.S."/>
            <person name="Park S.C."/>
            <person name="Kim K.M."/>
            <person name="Choi K."/>
            <person name="Yoon M.H."/>
            <person name="Im W.T."/>
        </authorList>
    </citation>
    <scope>NUCLEOTIDE SEQUENCE [LARGE SCALE GENOMIC DNA]</scope>
    <source>
        <strain evidence="2 3">BS-11</strain>
    </source>
</reference>
<evidence type="ECO:0000313" key="3">
    <source>
        <dbReference type="Proteomes" id="UP000321249"/>
    </source>
</evidence>
<accession>A0A5C6TTM9</accession>
<sequence length="265" mass="29450">MAISLASLNRRAAPKPPRIVIYGVHGVGKTTFGACAPNPVVIQTEDGLGTLDVEHFPLAKSFGDVMEAFQALYTEDHDFETAVVDSLDWLEPLVWAETCARNGWENIEQPGYGKGYLATLSVWREYFDAINALRDDKGMAVIQTAHADIRRFDSPETEPYDRYVIKLHARASALVQEHADAILFANWKVATTKADVGFNQKVTRAIGRGERTIYTEERPAFIAKNRYRLPPEIPMSWDAFAEAMAPAAPEQSEKAEQAPARKKAA</sequence>
<dbReference type="RefSeq" id="WP_147043103.1">
    <property type="nucleotide sequence ID" value="NZ_BAABIR010000004.1"/>
</dbReference>
<evidence type="ECO:0000256" key="1">
    <source>
        <dbReference type="SAM" id="MobiDB-lite"/>
    </source>
</evidence>
<dbReference type="OrthoDB" id="5413799at2"/>
<comment type="caution">
    <text evidence="2">The sequence shown here is derived from an EMBL/GenBank/DDBJ whole genome shotgun (WGS) entry which is preliminary data.</text>
</comment>
<name>A0A5C6TTM9_9SPHN</name>
<gene>
    <name evidence="2" type="ORF">FRZ32_08520</name>
</gene>
<dbReference type="Proteomes" id="UP000321249">
    <property type="component" value="Unassembled WGS sequence"/>
</dbReference>